<name>A0A8B8RK49_CAMFR</name>
<feature type="region of interest" description="Disordered" evidence="1">
    <location>
        <begin position="1"/>
        <end position="40"/>
    </location>
</feature>
<keyword evidence="2" id="KW-1185">Reference proteome</keyword>
<organism evidence="2 3">
    <name type="scientific">Camelus ferus</name>
    <name type="common">Wild bactrian camel</name>
    <name type="synonym">Camelus bactrianus ferus</name>
    <dbReference type="NCBI Taxonomy" id="419612"/>
    <lineage>
        <taxon>Eukaryota</taxon>
        <taxon>Metazoa</taxon>
        <taxon>Chordata</taxon>
        <taxon>Craniata</taxon>
        <taxon>Vertebrata</taxon>
        <taxon>Euteleostomi</taxon>
        <taxon>Mammalia</taxon>
        <taxon>Eutheria</taxon>
        <taxon>Laurasiatheria</taxon>
        <taxon>Artiodactyla</taxon>
        <taxon>Tylopoda</taxon>
        <taxon>Camelidae</taxon>
        <taxon>Camelus</taxon>
    </lineage>
</organism>
<dbReference type="AlphaFoldDB" id="A0A8B8RK49"/>
<feature type="compositionally biased region" description="Gly residues" evidence="1">
    <location>
        <begin position="10"/>
        <end position="27"/>
    </location>
</feature>
<evidence type="ECO:0000313" key="2">
    <source>
        <dbReference type="Proteomes" id="UP000694856"/>
    </source>
</evidence>
<dbReference type="GeneID" id="116658172"/>
<sequence>MSLLAAGEGPAPGGAAAGAARGPGGRGPSAPRSAEPALEVEAPVHPLLPSRPAPVPPPELRGELALSFRRPPAHLVGSVGPDGPALRRVAERAPPVCGVGQGGPGAGRPTCWWPIRGPEKTPDGSGLVSKQAAPTLSSWRSLLFLPTLGFEVNKYQHGMGNCIHPDLVNLANELSPSLMSRLKGRPPKLLIYNASKQRPLMEPKPS</sequence>
<reference evidence="3" key="1">
    <citation type="submission" date="2025-08" db="UniProtKB">
        <authorList>
            <consortium name="RefSeq"/>
        </authorList>
    </citation>
    <scope>IDENTIFICATION</scope>
    <source>
        <tissue evidence="3">Ear skin</tissue>
    </source>
</reference>
<evidence type="ECO:0000313" key="3">
    <source>
        <dbReference type="RefSeq" id="XP_032318328.1"/>
    </source>
</evidence>
<proteinExistence type="predicted"/>
<dbReference type="RefSeq" id="XP_032318328.1">
    <property type="nucleotide sequence ID" value="XM_032462437.1"/>
</dbReference>
<gene>
    <name evidence="3" type="primary">LOC116658172</name>
</gene>
<evidence type="ECO:0000256" key="1">
    <source>
        <dbReference type="SAM" id="MobiDB-lite"/>
    </source>
</evidence>
<accession>A0A8B8RK49</accession>
<dbReference type="Proteomes" id="UP000694856">
    <property type="component" value="Chromosome 20"/>
</dbReference>
<protein>
    <submittedName>
        <fullName evidence="3">Uncharacterized protein LOC116658172 isoform X2</fullName>
    </submittedName>
</protein>